<dbReference type="EMBL" id="JAHRIQ010069713">
    <property type="protein sequence ID" value="MEQ2243107.1"/>
    <property type="molecule type" value="Genomic_DNA"/>
</dbReference>
<sequence>MCARRNIYMFSSTHNPAQCSSTQLRNPTKKAAWEFPETEIELVLSQAEQKAVAGAWIIVQDKVLTAGRTQRHHTSTDNRCLGVATQKCVFKSGFSHSETASANRLLRNYP</sequence>
<gene>
    <name evidence="1" type="ORF">ILYODFUR_003794</name>
</gene>
<dbReference type="Proteomes" id="UP001482620">
    <property type="component" value="Unassembled WGS sequence"/>
</dbReference>
<evidence type="ECO:0008006" key="3">
    <source>
        <dbReference type="Google" id="ProtNLM"/>
    </source>
</evidence>
<protein>
    <recommendedName>
        <fullName evidence="3">CMP/dCMP-type deaminase domain-containing protein</fullName>
    </recommendedName>
</protein>
<evidence type="ECO:0000313" key="2">
    <source>
        <dbReference type="Proteomes" id="UP001482620"/>
    </source>
</evidence>
<accession>A0ABV0UD28</accession>
<proteinExistence type="predicted"/>
<comment type="caution">
    <text evidence="1">The sequence shown here is derived from an EMBL/GenBank/DDBJ whole genome shotgun (WGS) entry which is preliminary data.</text>
</comment>
<reference evidence="1 2" key="1">
    <citation type="submission" date="2021-06" db="EMBL/GenBank/DDBJ databases">
        <authorList>
            <person name="Palmer J.M."/>
        </authorList>
    </citation>
    <scope>NUCLEOTIDE SEQUENCE [LARGE SCALE GENOMIC DNA]</scope>
    <source>
        <strain evidence="2">if_2019</strain>
        <tissue evidence="1">Muscle</tissue>
    </source>
</reference>
<name>A0ABV0UD28_9TELE</name>
<keyword evidence="2" id="KW-1185">Reference proteome</keyword>
<evidence type="ECO:0000313" key="1">
    <source>
        <dbReference type="EMBL" id="MEQ2243107.1"/>
    </source>
</evidence>
<organism evidence="1 2">
    <name type="scientific">Ilyodon furcidens</name>
    <name type="common">goldbreast splitfin</name>
    <dbReference type="NCBI Taxonomy" id="33524"/>
    <lineage>
        <taxon>Eukaryota</taxon>
        <taxon>Metazoa</taxon>
        <taxon>Chordata</taxon>
        <taxon>Craniata</taxon>
        <taxon>Vertebrata</taxon>
        <taxon>Euteleostomi</taxon>
        <taxon>Actinopterygii</taxon>
        <taxon>Neopterygii</taxon>
        <taxon>Teleostei</taxon>
        <taxon>Neoteleostei</taxon>
        <taxon>Acanthomorphata</taxon>
        <taxon>Ovalentaria</taxon>
        <taxon>Atherinomorphae</taxon>
        <taxon>Cyprinodontiformes</taxon>
        <taxon>Goodeidae</taxon>
        <taxon>Ilyodon</taxon>
    </lineage>
</organism>